<dbReference type="EMBL" id="JAPFFF010000004">
    <property type="protein sequence ID" value="KAK8891961.1"/>
    <property type="molecule type" value="Genomic_DNA"/>
</dbReference>
<keyword evidence="4" id="KW-1185">Reference proteome</keyword>
<evidence type="ECO:0000256" key="2">
    <source>
        <dbReference type="SAM" id="Phobius"/>
    </source>
</evidence>
<keyword evidence="2" id="KW-0472">Membrane</keyword>
<gene>
    <name evidence="3" type="ORF">M9Y10_029183</name>
</gene>
<feature type="transmembrane region" description="Helical" evidence="2">
    <location>
        <begin position="44"/>
        <end position="62"/>
    </location>
</feature>
<evidence type="ECO:0008006" key="5">
    <source>
        <dbReference type="Google" id="ProtNLM"/>
    </source>
</evidence>
<evidence type="ECO:0000256" key="1">
    <source>
        <dbReference type="SAM" id="MobiDB-lite"/>
    </source>
</evidence>
<keyword evidence="2" id="KW-0812">Transmembrane</keyword>
<accession>A0ABR2KMA7</accession>
<protein>
    <recommendedName>
        <fullName evidence="5">Transmembrane protein</fullName>
    </recommendedName>
</protein>
<sequence length="289" mass="32899">MVAQISQSGLMWLTAILVLVGNGVALIIPIFIHSPIIQNLIKPLTTSVFLMEGIFFLLPNNICFSESRLPNTGAALCILFIVVFAMLDNFLPDRNGGQAENDQQETPEDHKPEGGKPSLDNVGNMRYITIIYVVIAWVTYMMIGMEFFAGRKHWGKTDINPAFYFFFRFATVQYVFGMYIMNDAPPLWLYLVYMIPLAVLFPLASILAYYINDHPKTDIENCCRCFCTFMSGIFLYCGFRMMYQFQQFFKDEGDLKNKIIQGATLAVGYLWMCFIAGILTMGYNNGPYC</sequence>
<feature type="transmembrane region" description="Helical" evidence="2">
    <location>
        <begin position="223"/>
        <end position="243"/>
    </location>
</feature>
<name>A0ABR2KMA7_9EUKA</name>
<feature type="region of interest" description="Disordered" evidence="1">
    <location>
        <begin position="96"/>
        <end position="118"/>
    </location>
</feature>
<feature type="transmembrane region" description="Helical" evidence="2">
    <location>
        <begin position="161"/>
        <end position="181"/>
    </location>
</feature>
<proteinExistence type="predicted"/>
<keyword evidence="2" id="KW-1133">Transmembrane helix</keyword>
<feature type="transmembrane region" description="Helical" evidence="2">
    <location>
        <begin position="127"/>
        <end position="149"/>
    </location>
</feature>
<feature type="transmembrane region" description="Helical" evidence="2">
    <location>
        <begin position="187"/>
        <end position="211"/>
    </location>
</feature>
<feature type="transmembrane region" description="Helical" evidence="2">
    <location>
        <begin position="12"/>
        <end position="32"/>
    </location>
</feature>
<dbReference type="Proteomes" id="UP001470230">
    <property type="component" value="Unassembled WGS sequence"/>
</dbReference>
<reference evidence="3 4" key="1">
    <citation type="submission" date="2024-04" db="EMBL/GenBank/DDBJ databases">
        <title>Tritrichomonas musculus Genome.</title>
        <authorList>
            <person name="Alves-Ferreira E."/>
            <person name="Grigg M."/>
            <person name="Lorenzi H."/>
            <person name="Galac M."/>
        </authorList>
    </citation>
    <scope>NUCLEOTIDE SEQUENCE [LARGE SCALE GENOMIC DNA]</scope>
    <source>
        <strain evidence="3 4">EAF2021</strain>
    </source>
</reference>
<feature type="transmembrane region" description="Helical" evidence="2">
    <location>
        <begin position="263"/>
        <end position="283"/>
    </location>
</feature>
<evidence type="ECO:0000313" key="3">
    <source>
        <dbReference type="EMBL" id="KAK8891961.1"/>
    </source>
</evidence>
<evidence type="ECO:0000313" key="4">
    <source>
        <dbReference type="Proteomes" id="UP001470230"/>
    </source>
</evidence>
<feature type="transmembrane region" description="Helical" evidence="2">
    <location>
        <begin position="69"/>
        <end position="87"/>
    </location>
</feature>
<comment type="caution">
    <text evidence="3">The sequence shown here is derived from an EMBL/GenBank/DDBJ whole genome shotgun (WGS) entry which is preliminary data.</text>
</comment>
<organism evidence="3 4">
    <name type="scientific">Tritrichomonas musculus</name>
    <dbReference type="NCBI Taxonomy" id="1915356"/>
    <lineage>
        <taxon>Eukaryota</taxon>
        <taxon>Metamonada</taxon>
        <taxon>Parabasalia</taxon>
        <taxon>Tritrichomonadida</taxon>
        <taxon>Tritrichomonadidae</taxon>
        <taxon>Tritrichomonas</taxon>
    </lineage>
</organism>